<feature type="signal peptide" evidence="1">
    <location>
        <begin position="1"/>
        <end position="22"/>
    </location>
</feature>
<sequence length="168" mass="19119">MNVYRLLFLVMFYIGSMANLQAQTKPAAVLDTTAFVKSTHTLIWHNFGKLSRPIMSKMYDSPRGFEGLVFIRFDVNGVGQAENNRLSRAINPQFEAALEKAITESFSQLQRHSVAVLHGCYLLPLFVSISRSKPIYEPESQSEFNVLYNRELFVNCILFPSNTVAYAR</sequence>
<dbReference type="EMBL" id="WELI01000011">
    <property type="protein sequence ID" value="KAB7727356.1"/>
    <property type="molecule type" value="Genomic_DNA"/>
</dbReference>
<evidence type="ECO:0000256" key="1">
    <source>
        <dbReference type="SAM" id="SignalP"/>
    </source>
</evidence>
<evidence type="ECO:0000313" key="2">
    <source>
        <dbReference type="EMBL" id="KAB7727356.1"/>
    </source>
</evidence>
<keyword evidence="3" id="KW-1185">Reference proteome</keyword>
<dbReference type="RefSeq" id="WP_152126432.1">
    <property type="nucleotide sequence ID" value="NZ_WELI01000011.1"/>
</dbReference>
<dbReference type="Proteomes" id="UP000488299">
    <property type="component" value="Unassembled WGS sequence"/>
</dbReference>
<comment type="caution">
    <text evidence="2">The sequence shown here is derived from an EMBL/GenBank/DDBJ whole genome shotgun (WGS) entry which is preliminary data.</text>
</comment>
<name>A0A7J5TU01_9BACT</name>
<evidence type="ECO:0008006" key="4">
    <source>
        <dbReference type="Google" id="ProtNLM"/>
    </source>
</evidence>
<dbReference type="AlphaFoldDB" id="A0A7J5TU01"/>
<gene>
    <name evidence="2" type="ORF">F5984_22290</name>
</gene>
<organism evidence="2 3">
    <name type="scientific">Rudanella paleaurantiibacter</name>
    <dbReference type="NCBI Taxonomy" id="2614655"/>
    <lineage>
        <taxon>Bacteria</taxon>
        <taxon>Pseudomonadati</taxon>
        <taxon>Bacteroidota</taxon>
        <taxon>Cytophagia</taxon>
        <taxon>Cytophagales</taxon>
        <taxon>Cytophagaceae</taxon>
        <taxon>Rudanella</taxon>
    </lineage>
</organism>
<keyword evidence="1" id="KW-0732">Signal</keyword>
<accession>A0A7J5TU01</accession>
<proteinExistence type="predicted"/>
<feature type="chain" id="PRO_5029916061" description="TonB C-terminal domain-containing protein" evidence="1">
    <location>
        <begin position="23"/>
        <end position="168"/>
    </location>
</feature>
<protein>
    <recommendedName>
        <fullName evidence="4">TonB C-terminal domain-containing protein</fullName>
    </recommendedName>
</protein>
<evidence type="ECO:0000313" key="3">
    <source>
        <dbReference type="Proteomes" id="UP000488299"/>
    </source>
</evidence>
<reference evidence="2 3" key="1">
    <citation type="submission" date="2019-10" db="EMBL/GenBank/DDBJ databases">
        <title>Rudanella paleaurantiibacter sp. nov., isolated from sludge.</title>
        <authorList>
            <person name="Xu S.Q."/>
        </authorList>
    </citation>
    <scope>NUCLEOTIDE SEQUENCE [LARGE SCALE GENOMIC DNA]</scope>
    <source>
        <strain evidence="2 3">HX-22-17</strain>
    </source>
</reference>